<protein>
    <recommendedName>
        <fullName evidence="1">NAD-dependent epimerase/dehydratase domain-containing protein</fullName>
    </recommendedName>
</protein>
<gene>
    <name evidence="2" type="ORF">A3H40_04050</name>
</gene>
<dbReference type="STRING" id="1797794.A3H40_04050"/>
<accession>A0A1F5N452</accession>
<dbReference type="SUPFAM" id="SSF51735">
    <property type="entry name" value="NAD(P)-binding Rossmann-fold domains"/>
    <property type="match status" value="1"/>
</dbReference>
<evidence type="ECO:0000313" key="3">
    <source>
        <dbReference type="Proteomes" id="UP000177057"/>
    </source>
</evidence>
<sequence>MGKSILVTGGAGFIGSHLIDKLVAVKHDVFAIDDLSGGKKENVNPKARLFIYDLRDTDKTDKTIKEIKPEIVFHLAANAAENKAQFSPIDITSRNWNTFINTLVSSLRVGMKRIIVTSSIAVYGSLQTPFKETDKPEPEDLYGISKLAMEEALKVLSKVHNFEYVITRPHNVYGPRQNMNDPYRNVVTIFMNALLKKKPYYIYGDGNQKRCFSYIDDVVEALFNAGIGDFHGMTFNIGADKDYSINQLSRVIQEITNVNIPPVYIDERPQEVKEAIADHTQAKKYLSYQDKTSLMAGIKSTWDYAKKLGPQEYTFDEVEIDSPLLPRNWKKK</sequence>
<dbReference type="Gene3D" id="3.90.25.10">
    <property type="entry name" value="UDP-galactose 4-epimerase, domain 1"/>
    <property type="match status" value="1"/>
</dbReference>
<dbReference type="PANTHER" id="PTHR43245">
    <property type="entry name" value="BIFUNCTIONAL POLYMYXIN RESISTANCE PROTEIN ARNA"/>
    <property type="match status" value="1"/>
</dbReference>
<dbReference type="Gene3D" id="3.40.50.720">
    <property type="entry name" value="NAD(P)-binding Rossmann-like Domain"/>
    <property type="match status" value="1"/>
</dbReference>
<name>A0A1F5N452_9BACT</name>
<feature type="domain" description="NAD-dependent epimerase/dehydratase" evidence="1">
    <location>
        <begin position="5"/>
        <end position="238"/>
    </location>
</feature>
<dbReference type="Pfam" id="PF01370">
    <property type="entry name" value="Epimerase"/>
    <property type="match status" value="1"/>
</dbReference>
<dbReference type="InterPro" id="IPR036291">
    <property type="entry name" value="NAD(P)-bd_dom_sf"/>
</dbReference>
<comment type="caution">
    <text evidence="2">The sequence shown here is derived from an EMBL/GenBank/DDBJ whole genome shotgun (WGS) entry which is preliminary data.</text>
</comment>
<organism evidence="2 3">
    <name type="scientific">Candidatus Daviesbacteria bacterium RIFCSPLOWO2_02_FULL_38_15</name>
    <dbReference type="NCBI Taxonomy" id="1797794"/>
    <lineage>
        <taxon>Bacteria</taxon>
        <taxon>Candidatus Daviesiibacteriota</taxon>
    </lineage>
</organism>
<reference evidence="2 3" key="1">
    <citation type="journal article" date="2016" name="Nat. Commun.">
        <title>Thousands of microbial genomes shed light on interconnected biogeochemical processes in an aquifer system.</title>
        <authorList>
            <person name="Anantharaman K."/>
            <person name="Brown C.T."/>
            <person name="Hug L.A."/>
            <person name="Sharon I."/>
            <person name="Castelle C.J."/>
            <person name="Probst A.J."/>
            <person name="Thomas B.C."/>
            <person name="Singh A."/>
            <person name="Wilkins M.J."/>
            <person name="Karaoz U."/>
            <person name="Brodie E.L."/>
            <person name="Williams K.H."/>
            <person name="Hubbard S.S."/>
            <person name="Banfield J.F."/>
        </authorList>
    </citation>
    <scope>NUCLEOTIDE SEQUENCE [LARGE SCALE GENOMIC DNA]</scope>
</reference>
<dbReference type="InterPro" id="IPR050177">
    <property type="entry name" value="Lipid_A_modif_metabolic_enz"/>
</dbReference>
<dbReference type="AlphaFoldDB" id="A0A1F5N452"/>
<dbReference type="EMBL" id="MFDV01000008">
    <property type="protein sequence ID" value="OGE72388.1"/>
    <property type="molecule type" value="Genomic_DNA"/>
</dbReference>
<dbReference type="Proteomes" id="UP000177057">
    <property type="component" value="Unassembled WGS sequence"/>
</dbReference>
<evidence type="ECO:0000313" key="2">
    <source>
        <dbReference type="EMBL" id="OGE72388.1"/>
    </source>
</evidence>
<proteinExistence type="predicted"/>
<dbReference type="PANTHER" id="PTHR43245:SF13">
    <property type="entry name" value="UDP-D-APIOSE_UDP-D-XYLOSE SYNTHASE 2"/>
    <property type="match status" value="1"/>
</dbReference>
<dbReference type="InterPro" id="IPR001509">
    <property type="entry name" value="Epimerase_deHydtase"/>
</dbReference>
<evidence type="ECO:0000259" key="1">
    <source>
        <dbReference type="Pfam" id="PF01370"/>
    </source>
</evidence>